<name>A0A5M9JIR3_MONFR</name>
<protein>
    <submittedName>
        <fullName evidence="1">Uncharacterized protein</fullName>
    </submittedName>
</protein>
<reference evidence="1 2" key="1">
    <citation type="submission" date="2019-06" db="EMBL/GenBank/DDBJ databases">
        <title>Genome Sequence of the Brown Rot Fungal Pathogen Monilinia fructicola.</title>
        <authorList>
            <person name="De Miccolis Angelini R.M."/>
            <person name="Landi L."/>
            <person name="Abate D."/>
            <person name="Pollastro S."/>
            <person name="Romanazzi G."/>
            <person name="Faretra F."/>
        </authorList>
    </citation>
    <scope>NUCLEOTIDE SEQUENCE [LARGE SCALE GENOMIC DNA]</scope>
    <source>
        <strain evidence="1 2">Mfrc123</strain>
    </source>
</reference>
<evidence type="ECO:0000313" key="1">
    <source>
        <dbReference type="EMBL" id="KAA8568540.1"/>
    </source>
</evidence>
<accession>A0A5M9JIR3</accession>
<comment type="caution">
    <text evidence="1">The sequence shown here is derived from an EMBL/GenBank/DDBJ whole genome shotgun (WGS) entry which is preliminary data.</text>
</comment>
<proteinExistence type="predicted"/>
<keyword evidence="2" id="KW-1185">Reference proteome</keyword>
<dbReference type="AlphaFoldDB" id="A0A5M9JIR3"/>
<evidence type="ECO:0000313" key="2">
    <source>
        <dbReference type="Proteomes" id="UP000322873"/>
    </source>
</evidence>
<gene>
    <name evidence="1" type="ORF">EYC84_007560</name>
</gene>
<dbReference type="EMBL" id="VICG01000009">
    <property type="protein sequence ID" value="KAA8568540.1"/>
    <property type="molecule type" value="Genomic_DNA"/>
</dbReference>
<sequence length="78" mass="8606">MLHCIALHFSGSGPLRQCSRLSSDDENETFAQGASHAGDSILLALAAPSRSSKHRLYHPPHHLSDMLQIFQPDRSLDK</sequence>
<dbReference type="Proteomes" id="UP000322873">
    <property type="component" value="Unassembled WGS sequence"/>
</dbReference>
<organism evidence="1 2">
    <name type="scientific">Monilinia fructicola</name>
    <name type="common">Brown rot fungus</name>
    <name type="synonym">Ciboria fructicola</name>
    <dbReference type="NCBI Taxonomy" id="38448"/>
    <lineage>
        <taxon>Eukaryota</taxon>
        <taxon>Fungi</taxon>
        <taxon>Dikarya</taxon>
        <taxon>Ascomycota</taxon>
        <taxon>Pezizomycotina</taxon>
        <taxon>Leotiomycetes</taxon>
        <taxon>Helotiales</taxon>
        <taxon>Sclerotiniaceae</taxon>
        <taxon>Monilinia</taxon>
    </lineage>
</organism>